<name>A0A5J4WQ97_9EUKA</name>
<reference evidence="2 3" key="1">
    <citation type="submission" date="2019-03" db="EMBL/GenBank/DDBJ databases">
        <title>Single cell metagenomics reveals metabolic interactions within the superorganism composed of flagellate Streblomastix strix and complex community of Bacteroidetes bacteria on its surface.</title>
        <authorList>
            <person name="Treitli S.C."/>
            <person name="Kolisko M."/>
            <person name="Husnik F."/>
            <person name="Keeling P."/>
            <person name="Hampl V."/>
        </authorList>
    </citation>
    <scope>NUCLEOTIDE SEQUENCE [LARGE SCALE GENOMIC DNA]</scope>
    <source>
        <strain evidence="2">ST1C</strain>
    </source>
</reference>
<evidence type="ECO:0000313" key="2">
    <source>
        <dbReference type="EMBL" id="KAA6397161.1"/>
    </source>
</evidence>
<proteinExistence type="predicted"/>
<accession>A0A5J4WQ97</accession>
<sequence length="116" mass="13550">MDRQITETIPKRRQSTTYKSIKRAEDSRGISKLSTTLSNNRVDKAILTILYFRILNKSNDIARYVTSCPPKICIPTRGEIEVRREFPRELMDRQSGMVLKLLSTSCVYEYEEEIDE</sequence>
<dbReference type="Proteomes" id="UP000324800">
    <property type="component" value="Unassembled WGS sequence"/>
</dbReference>
<dbReference type="AlphaFoldDB" id="A0A5J4WQ97"/>
<comment type="caution">
    <text evidence="2">The sequence shown here is derived from an EMBL/GenBank/DDBJ whole genome shotgun (WGS) entry which is preliminary data.</text>
</comment>
<gene>
    <name evidence="2" type="ORF">EZS28_007312</name>
</gene>
<feature type="region of interest" description="Disordered" evidence="1">
    <location>
        <begin position="1"/>
        <end position="21"/>
    </location>
</feature>
<protein>
    <submittedName>
        <fullName evidence="2">Uncharacterized protein</fullName>
    </submittedName>
</protein>
<evidence type="ECO:0000256" key="1">
    <source>
        <dbReference type="SAM" id="MobiDB-lite"/>
    </source>
</evidence>
<evidence type="ECO:0000313" key="3">
    <source>
        <dbReference type="Proteomes" id="UP000324800"/>
    </source>
</evidence>
<dbReference type="EMBL" id="SNRW01001244">
    <property type="protein sequence ID" value="KAA6397161.1"/>
    <property type="molecule type" value="Genomic_DNA"/>
</dbReference>
<organism evidence="2 3">
    <name type="scientific">Streblomastix strix</name>
    <dbReference type="NCBI Taxonomy" id="222440"/>
    <lineage>
        <taxon>Eukaryota</taxon>
        <taxon>Metamonada</taxon>
        <taxon>Preaxostyla</taxon>
        <taxon>Oxymonadida</taxon>
        <taxon>Streblomastigidae</taxon>
        <taxon>Streblomastix</taxon>
    </lineage>
</organism>